<proteinExistence type="predicted"/>
<gene>
    <name evidence="1" type="ORF">BT62DRAFT_1005284</name>
</gene>
<dbReference type="Proteomes" id="UP000812287">
    <property type="component" value="Unassembled WGS sequence"/>
</dbReference>
<keyword evidence="2" id="KW-1185">Reference proteome</keyword>
<accession>A0A9P7VUJ3</accession>
<protein>
    <submittedName>
        <fullName evidence="1">Uncharacterized protein</fullName>
    </submittedName>
</protein>
<evidence type="ECO:0000313" key="2">
    <source>
        <dbReference type="Proteomes" id="UP000812287"/>
    </source>
</evidence>
<name>A0A9P7VUJ3_9AGAR</name>
<dbReference type="RefSeq" id="XP_043040388.1">
    <property type="nucleotide sequence ID" value="XM_043177125.1"/>
</dbReference>
<dbReference type="AlphaFoldDB" id="A0A9P7VUJ3"/>
<organism evidence="1 2">
    <name type="scientific">Guyanagaster necrorhizus</name>
    <dbReference type="NCBI Taxonomy" id="856835"/>
    <lineage>
        <taxon>Eukaryota</taxon>
        <taxon>Fungi</taxon>
        <taxon>Dikarya</taxon>
        <taxon>Basidiomycota</taxon>
        <taxon>Agaricomycotina</taxon>
        <taxon>Agaricomycetes</taxon>
        <taxon>Agaricomycetidae</taxon>
        <taxon>Agaricales</taxon>
        <taxon>Marasmiineae</taxon>
        <taxon>Physalacriaceae</taxon>
        <taxon>Guyanagaster</taxon>
    </lineage>
</organism>
<dbReference type="EMBL" id="MU250533">
    <property type="protein sequence ID" value="KAG7446888.1"/>
    <property type="molecule type" value="Genomic_DNA"/>
</dbReference>
<sequence length="154" mass="17347">MHGYLSSDTFVDAPFLAIALVRDAGRYLRTIIGPDMIISPQQPWRYQCDKLRIRVVHFSTIPCLQVNISRTGILGSLQPPLERLLLNPGIASVSLMLQGLALYLQVHFLPPLPLRSTQILTFLIMKILSWEVPREADKIGVRGLDGLRESDFPK</sequence>
<comment type="caution">
    <text evidence="1">The sequence shown here is derived from an EMBL/GenBank/DDBJ whole genome shotgun (WGS) entry which is preliminary data.</text>
</comment>
<dbReference type="GeneID" id="66099412"/>
<reference evidence="1" key="1">
    <citation type="submission" date="2020-11" db="EMBL/GenBank/DDBJ databases">
        <title>Adaptations for nitrogen fixation in a non-lichenized fungal sporocarp promotes dispersal by wood-feeding termites.</title>
        <authorList>
            <consortium name="DOE Joint Genome Institute"/>
            <person name="Koch R.A."/>
            <person name="Yoon G."/>
            <person name="Arayal U."/>
            <person name="Lail K."/>
            <person name="Amirebrahimi M."/>
            <person name="Labutti K."/>
            <person name="Lipzen A."/>
            <person name="Riley R."/>
            <person name="Barry K."/>
            <person name="Henrissat B."/>
            <person name="Grigoriev I.V."/>
            <person name="Herr J.R."/>
            <person name="Aime M.C."/>
        </authorList>
    </citation>
    <scope>NUCLEOTIDE SEQUENCE</scope>
    <source>
        <strain evidence="1">MCA 3950</strain>
    </source>
</reference>
<evidence type="ECO:0000313" key="1">
    <source>
        <dbReference type="EMBL" id="KAG7446888.1"/>
    </source>
</evidence>